<evidence type="ECO:0000313" key="2">
    <source>
        <dbReference type="EMBL" id="NGO13977.1"/>
    </source>
</evidence>
<feature type="region of interest" description="Disordered" evidence="1">
    <location>
        <begin position="1"/>
        <end position="27"/>
    </location>
</feature>
<sequence length="53" mass="5602">MLRTANATAYGSRPESTGPRPSAAGSAVCCGAGTRLTQRREVDFGRAVTMRCR</sequence>
<proteinExistence type="predicted"/>
<keyword evidence="3" id="KW-1185">Reference proteome</keyword>
<evidence type="ECO:0000313" key="3">
    <source>
        <dbReference type="Proteomes" id="UP000472335"/>
    </source>
</evidence>
<dbReference type="EMBL" id="JAAKZY010000225">
    <property type="protein sequence ID" value="NGO13977.1"/>
    <property type="molecule type" value="Genomic_DNA"/>
</dbReference>
<protein>
    <submittedName>
        <fullName evidence="2">Uncharacterized protein</fullName>
    </submittedName>
</protein>
<organism evidence="2 3">
    <name type="scientific">Streptomyces scabichelini</name>
    <dbReference type="NCBI Taxonomy" id="2711217"/>
    <lineage>
        <taxon>Bacteria</taxon>
        <taxon>Bacillati</taxon>
        <taxon>Actinomycetota</taxon>
        <taxon>Actinomycetes</taxon>
        <taxon>Kitasatosporales</taxon>
        <taxon>Streptomycetaceae</taxon>
        <taxon>Streptomyces</taxon>
    </lineage>
</organism>
<dbReference type="Proteomes" id="UP000472335">
    <property type="component" value="Unassembled WGS sequence"/>
</dbReference>
<evidence type="ECO:0000256" key="1">
    <source>
        <dbReference type="SAM" id="MobiDB-lite"/>
    </source>
</evidence>
<accession>A0A6G4VJM2</accession>
<comment type="caution">
    <text evidence="2">The sequence shown here is derived from an EMBL/GenBank/DDBJ whole genome shotgun (WGS) entry which is preliminary data.</text>
</comment>
<reference evidence="2 3" key="1">
    <citation type="submission" date="2020-02" db="EMBL/GenBank/DDBJ databases">
        <title>Whole-genome analyses of novel actinobacteria.</title>
        <authorList>
            <person name="Sahin N."/>
            <person name="Gencbay T."/>
        </authorList>
    </citation>
    <scope>NUCLEOTIDE SEQUENCE [LARGE SCALE GENOMIC DNA]</scope>
    <source>
        <strain evidence="2 3">HC44</strain>
    </source>
</reference>
<dbReference type="RefSeq" id="WP_165267903.1">
    <property type="nucleotide sequence ID" value="NZ_JAAKZY010000225.1"/>
</dbReference>
<dbReference type="AlphaFoldDB" id="A0A6G4VJM2"/>
<gene>
    <name evidence="2" type="ORF">G5C60_41890</name>
</gene>
<name>A0A6G4VJM2_9ACTN</name>